<evidence type="ECO:0000256" key="1">
    <source>
        <dbReference type="SAM" id="MobiDB-lite"/>
    </source>
</evidence>
<dbReference type="AlphaFoldDB" id="A0AAV7Q505"/>
<gene>
    <name evidence="2" type="ORF">NDU88_001784</name>
</gene>
<dbReference type="EMBL" id="JANPWB010000010">
    <property type="protein sequence ID" value="KAJ1135344.1"/>
    <property type="molecule type" value="Genomic_DNA"/>
</dbReference>
<feature type="compositionally biased region" description="Basic and acidic residues" evidence="1">
    <location>
        <begin position="11"/>
        <end position="23"/>
    </location>
</feature>
<feature type="compositionally biased region" description="Low complexity" evidence="1">
    <location>
        <begin position="52"/>
        <end position="61"/>
    </location>
</feature>
<keyword evidence="3" id="KW-1185">Reference proteome</keyword>
<evidence type="ECO:0000313" key="2">
    <source>
        <dbReference type="EMBL" id="KAJ1135344.1"/>
    </source>
</evidence>
<feature type="compositionally biased region" description="Basic residues" evidence="1">
    <location>
        <begin position="1"/>
        <end position="10"/>
    </location>
</feature>
<name>A0AAV7Q505_PLEWA</name>
<dbReference type="Proteomes" id="UP001066276">
    <property type="component" value="Chromosome 6"/>
</dbReference>
<proteinExistence type="predicted"/>
<reference evidence="2" key="1">
    <citation type="journal article" date="2022" name="bioRxiv">
        <title>Sequencing and chromosome-scale assembly of the giantPleurodeles waltlgenome.</title>
        <authorList>
            <person name="Brown T."/>
            <person name="Elewa A."/>
            <person name="Iarovenko S."/>
            <person name="Subramanian E."/>
            <person name="Araus A.J."/>
            <person name="Petzold A."/>
            <person name="Susuki M."/>
            <person name="Suzuki K.-i.T."/>
            <person name="Hayashi T."/>
            <person name="Toyoda A."/>
            <person name="Oliveira C."/>
            <person name="Osipova E."/>
            <person name="Leigh N.D."/>
            <person name="Simon A."/>
            <person name="Yun M.H."/>
        </authorList>
    </citation>
    <scope>NUCLEOTIDE SEQUENCE</scope>
    <source>
        <strain evidence="2">20211129_DDA</strain>
        <tissue evidence="2">Liver</tissue>
    </source>
</reference>
<feature type="region of interest" description="Disordered" evidence="1">
    <location>
        <begin position="1"/>
        <end position="185"/>
    </location>
</feature>
<organism evidence="2 3">
    <name type="scientific">Pleurodeles waltl</name>
    <name type="common">Iberian ribbed newt</name>
    <dbReference type="NCBI Taxonomy" id="8319"/>
    <lineage>
        <taxon>Eukaryota</taxon>
        <taxon>Metazoa</taxon>
        <taxon>Chordata</taxon>
        <taxon>Craniata</taxon>
        <taxon>Vertebrata</taxon>
        <taxon>Euteleostomi</taxon>
        <taxon>Amphibia</taxon>
        <taxon>Batrachia</taxon>
        <taxon>Caudata</taxon>
        <taxon>Salamandroidea</taxon>
        <taxon>Salamandridae</taxon>
        <taxon>Pleurodelinae</taxon>
        <taxon>Pleurodeles</taxon>
    </lineage>
</organism>
<sequence>MGLRPRRALRDRRALHCTEEERPWPASPPQDSRSSLVLAPPLTRPPARPRGFRSGPSSSGALCCRVGGRPRPASRSRADDLPGGPGRAPATAGRSNGRPGPARPSARGPPVTGTPNAPGRGSQGQAGLGDRRSPPPPALPSSGPPLVRGDPERGSAPAGRSDGRGGDPLQALLSIPYRGSSSHRP</sequence>
<accession>A0AAV7Q505</accession>
<protein>
    <submittedName>
        <fullName evidence="2">Uncharacterized protein</fullName>
    </submittedName>
</protein>
<evidence type="ECO:0000313" key="3">
    <source>
        <dbReference type="Proteomes" id="UP001066276"/>
    </source>
</evidence>
<comment type="caution">
    <text evidence="2">The sequence shown here is derived from an EMBL/GenBank/DDBJ whole genome shotgun (WGS) entry which is preliminary data.</text>
</comment>
<feature type="compositionally biased region" description="Low complexity" evidence="1">
    <location>
        <begin position="87"/>
        <end position="110"/>
    </location>
</feature>
<feature type="compositionally biased region" description="Pro residues" evidence="1">
    <location>
        <begin position="134"/>
        <end position="143"/>
    </location>
</feature>